<keyword evidence="3 6" id="KW-0812">Transmembrane</keyword>
<comment type="caution">
    <text evidence="7">The sequence shown here is derived from an EMBL/GenBank/DDBJ whole genome shotgun (WGS) entry which is preliminary data.</text>
</comment>
<dbReference type="InterPro" id="IPR001851">
    <property type="entry name" value="ABC_transp_permease"/>
</dbReference>
<feature type="transmembrane region" description="Helical" evidence="6">
    <location>
        <begin position="218"/>
        <end position="236"/>
    </location>
</feature>
<evidence type="ECO:0000256" key="1">
    <source>
        <dbReference type="ARBA" id="ARBA00004651"/>
    </source>
</evidence>
<dbReference type="PANTHER" id="PTHR32196:SF72">
    <property type="entry name" value="RIBOSE IMPORT PERMEASE PROTEIN RBSC"/>
    <property type="match status" value="1"/>
</dbReference>
<dbReference type="EMBL" id="JAHQCW010000025">
    <property type="protein sequence ID" value="MBU9737794.1"/>
    <property type="molecule type" value="Genomic_DNA"/>
</dbReference>
<comment type="subcellular location">
    <subcellularLocation>
        <location evidence="1">Cell membrane</location>
        <topology evidence="1">Multi-pass membrane protein</topology>
    </subcellularLocation>
</comment>
<gene>
    <name evidence="7" type="ORF">KTH89_14705</name>
</gene>
<feature type="transmembrane region" description="Helical" evidence="6">
    <location>
        <begin position="168"/>
        <end position="187"/>
    </location>
</feature>
<dbReference type="CDD" id="cd06579">
    <property type="entry name" value="TM_PBP1_transp_AraH_like"/>
    <property type="match status" value="1"/>
</dbReference>
<accession>A0A949NFK6</accession>
<evidence type="ECO:0000313" key="8">
    <source>
        <dbReference type="Proteomes" id="UP000712157"/>
    </source>
</evidence>
<dbReference type="Proteomes" id="UP000712157">
    <property type="component" value="Unassembled WGS sequence"/>
</dbReference>
<evidence type="ECO:0000256" key="2">
    <source>
        <dbReference type="ARBA" id="ARBA00022475"/>
    </source>
</evidence>
<evidence type="ECO:0000256" key="6">
    <source>
        <dbReference type="SAM" id="Phobius"/>
    </source>
</evidence>
<evidence type="ECO:0000256" key="5">
    <source>
        <dbReference type="ARBA" id="ARBA00023136"/>
    </source>
</evidence>
<dbReference type="Pfam" id="PF02653">
    <property type="entry name" value="BPD_transp_2"/>
    <property type="match status" value="1"/>
</dbReference>
<dbReference type="GO" id="GO:0005886">
    <property type="term" value="C:plasma membrane"/>
    <property type="evidence" value="ECO:0007669"/>
    <property type="project" value="UniProtKB-SubCell"/>
</dbReference>
<keyword evidence="8" id="KW-1185">Reference proteome</keyword>
<dbReference type="AlphaFoldDB" id="A0A949NFK6"/>
<feature type="transmembrane region" description="Helical" evidence="6">
    <location>
        <begin position="43"/>
        <end position="63"/>
    </location>
</feature>
<sequence length="321" mass="33951">MKVKSLLKNKDVSHKLIILATFFLLVIFFSIMKPSYASYDNIMTILLATCVNGLLALGCSFVIITGGIDISVGTVMTFSCVMSGTAFTVWHFPIWLAILFGFLVGTLCGAINGFAVAKMMLPPFIATMAMQMITKGLSLVVSGIKPVYFTGADGYQNIAIGEFLGIPGFYNAIIILVIAAIVAHILFSRILIGRYDLAIGSNEEAARLSGIKVNQWKIGIYALCGLFCGVAGLVMSSRLNSAQPQLGPGYELEAIAAAVIGGNSLTGGEGSIVGTLIGALIISSLTNGLRIMAVSTEIQSAIVGLVLALAVFFDQMRRKKG</sequence>
<feature type="transmembrane region" description="Helical" evidence="6">
    <location>
        <begin position="291"/>
        <end position="313"/>
    </location>
</feature>
<keyword evidence="4 6" id="KW-1133">Transmembrane helix</keyword>
<evidence type="ECO:0000256" key="3">
    <source>
        <dbReference type="ARBA" id="ARBA00022692"/>
    </source>
</evidence>
<feature type="transmembrane region" description="Helical" evidence="6">
    <location>
        <begin position="96"/>
        <end position="117"/>
    </location>
</feature>
<dbReference type="RefSeq" id="WP_238722211.1">
    <property type="nucleotide sequence ID" value="NZ_JAHQCW010000025.1"/>
</dbReference>
<reference evidence="7" key="1">
    <citation type="submission" date="2021-06" db="EMBL/GenBank/DDBJ databases">
        <title>Description of novel taxa of the family Lachnospiraceae.</title>
        <authorList>
            <person name="Chaplin A.V."/>
            <person name="Sokolova S.R."/>
            <person name="Pikina A.P."/>
            <person name="Korzhanova M."/>
            <person name="Belova V."/>
            <person name="Korostin D."/>
            <person name="Efimov B.A."/>
        </authorList>
    </citation>
    <scope>NUCLEOTIDE SEQUENCE</scope>
    <source>
        <strain evidence="7">ASD5720</strain>
    </source>
</reference>
<keyword evidence="5 6" id="KW-0472">Membrane</keyword>
<feature type="transmembrane region" description="Helical" evidence="6">
    <location>
        <begin position="124"/>
        <end position="148"/>
    </location>
</feature>
<keyword evidence="2" id="KW-1003">Cell membrane</keyword>
<proteinExistence type="predicted"/>
<organism evidence="7 8">
    <name type="scientific">Diplocloster agilis</name>
    <dbReference type="NCBI Taxonomy" id="2850323"/>
    <lineage>
        <taxon>Bacteria</taxon>
        <taxon>Bacillati</taxon>
        <taxon>Bacillota</taxon>
        <taxon>Clostridia</taxon>
        <taxon>Lachnospirales</taxon>
        <taxon>Lachnospiraceae</taxon>
        <taxon>Diplocloster</taxon>
    </lineage>
</organism>
<dbReference type="GO" id="GO:0022857">
    <property type="term" value="F:transmembrane transporter activity"/>
    <property type="evidence" value="ECO:0007669"/>
    <property type="project" value="InterPro"/>
</dbReference>
<evidence type="ECO:0000313" key="7">
    <source>
        <dbReference type="EMBL" id="MBU9737794.1"/>
    </source>
</evidence>
<protein>
    <submittedName>
        <fullName evidence="7">ABC transporter permease</fullName>
    </submittedName>
</protein>
<evidence type="ECO:0000256" key="4">
    <source>
        <dbReference type="ARBA" id="ARBA00022989"/>
    </source>
</evidence>
<name>A0A949NFK6_9FIRM</name>
<feature type="transmembrane region" description="Helical" evidence="6">
    <location>
        <begin position="70"/>
        <end position="90"/>
    </location>
</feature>
<feature type="transmembrane region" description="Helical" evidence="6">
    <location>
        <begin position="12"/>
        <end position="31"/>
    </location>
</feature>
<dbReference type="PANTHER" id="PTHR32196">
    <property type="entry name" value="ABC TRANSPORTER PERMEASE PROTEIN YPHD-RELATED-RELATED"/>
    <property type="match status" value="1"/>
</dbReference>